<comment type="caution">
    <text evidence="9">The sequence shown here is derived from an EMBL/GenBank/DDBJ whole genome shotgun (WGS) entry which is preliminary data.</text>
</comment>
<evidence type="ECO:0000313" key="10">
    <source>
        <dbReference type="Proteomes" id="UP000779507"/>
    </source>
</evidence>
<evidence type="ECO:0000256" key="2">
    <source>
        <dbReference type="ARBA" id="ARBA00022475"/>
    </source>
</evidence>
<dbReference type="Pfam" id="PF09721">
    <property type="entry name" value="Exosortase_EpsH"/>
    <property type="match status" value="1"/>
</dbReference>
<evidence type="ECO:0000256" key="7">
    <source>
        <dbReference type="ARBA" id="ARBA00023136"/>
    </source>
</evidence>
<name>A0ABX2FQE2_9BACT</name>
<keyword evidence="7 8" id="KW-0472">Membrane</keyword>
<evidence type="ECO:0000256" key="4">
    <source>
        <dbReference type="ARBA" id="ARBA00022692"/>
    </source>
</evidence>
<dbReference type="Proteomes" id="UP000779507">
    <property type="component" value="Unassembled WGS sequence"/>
</dbReference>
<evidence type="ECO:0000256" key="3">
    <source>
        <dbReference type="ARBA" id="ARBA00022670"/>
    </source>
</evidence>
<gene>
    <name evidence="9" type="ORF">HNP98_002217</name>
</gene>
<evidence type="ECO:0000256" key="6">
    <source>
        <dbReference type="ARBA" id="ARBA00022989"/>
    </source>
</evidence>
<proteinExistence type="predicted"/>
<keyword evidence="6 8" id="KW-1133">Transmembrane helix</keyword>
<evidence type="ECO:0000256" key="5">
    <source>
        <dbReference type="ARBA" id="ARBA00022801"/>
    </source>
</evidence>
<feature type="transmembrane region" description="Helical" evidence="8">
    <location>
        <begin position="90"/>
        <end position="107"/>
    </location>
</feature>
<feature type="transmembrane region" description="Helical" evidence="8">
    <location>
        <begin position="12"/>
        <end position="30"/>
    </location>
</feature>
<protein>
    <submittedName>
        <fullName evidence="9">Exosortase/archaeosortase family protein</fullName>
    </submittedName>
</protein>
<reference evidence="9 10" key="1">
    <citation type="submission" date="2020-05" db="EMBL/GenBank/DDBJ databases">
        <title>Genomic Encyclopedia of Type Strains, Phase IV (KMG-V): Genome sequencing to study the core and pangenomes of soil and plant-associated prokaryotes.</title>
        <authorList>
            <person name="Whitman W."/>
        </authorList>
    </citation>
    <scope>NUCLEOTIDE SEQUENCE [LARGE SCALE GENOMIC DNA]</scope>
    <source>
        <strain evidence="9 10">9A</strain>
    </source>
</reference>
<dbReference type="EMBL" id="JABSNP010000009">
    <property type="protein sequence ID" value="NRT19388.1"/>
    <property type="molecule type" value="Genomic_DNA"/>
</dbReference>
<keyword evidence="5" id="KW-0378">Hydrolase</keyword>
<dbReference type="InterPro" id="IPR026392">
    <property type="entry name" value="Exo/Archaeosortase_dom"/>
</dbReference>
<accession>A0ABX2FQE2</accession>
<evidence type="ECO:0000313" key="9">
    <source>
        <dbReference type="EMBL" id="NRT19388.1"/>
    </source>
</evidence>
<dbReference type="NCBIfam" id="NF046081">
    <property type="entry name" value="exosort_XrtX"/>
    <property type="match status" value="1"/>
</dbReference>
<organism evidence="9 10">
    <name type="scientific">Hymenobacter caeli</name>
    <dbReference type="NCBI Taxonomy" id="2735894"/>
    <lineage>
        <taxon>Bacteria</taxon>
        <taxon>Pseudomonadati</taxon>
        <taxon>Bacteroidota</taxon>
        <taxon>Cytophagia</taxon>
        <taxon>Cytophagales</taxon>
        <taxon>Hymenobacteraceae</taxon>
        <taxon>Hymenobacter</taxon>
    </lineage>
</organism>
<dbReference type="InterPro" id="IPR019127">
    <property type="entry name" value="Exosortase"/>
</dbReference>
<keyword evidence="2" id="KW-1003">Cell membrane</keyword>
<feature type="transmembrane region" description="Helical" evidence="8">
    <location>
        <begin position="147"/>
        <end position="166"/>
    </location>
</feature>
<dbReference type="RefSeq" id="WP_173810116.1">
    <property type="nucleotide sequence ID" value="NZ_JABSNP010000009.1"/>
</dbReference>
<comment type="subcellular location">
    <subcellularLocation>
        <location evidence="1">Cell membrane</location>
        <topology evidence="1">Multi-pass membrane protein</topology>
    </subcellularLocation>
</comment>
<evidence type="ECO:0000256" key="8">
    <source>
        <dbReference type="SAM" id="Phobius"/>
    </source>
</evidence>
<evidence type="ECO:0000256" key="1">
    <source>
        <dbReference type="ARBA" id="ARBA00004651"/>
    </source>
</evidence>
<keyword evidence="4 8" id="KW-0812">Transmembrane</keyword>
<feature type="transmembrane region" description="Helical" evidence="8">
    <location>
        <begin position="119"/>
        <end position="141"/>
    </location>
</feature>
<dbReference type="NCBIfam" id="TIGR04178">
    <property type="entry name" value="exo_archaeo"/>
    <property type="match status" value="1"/>
</dbReference>
<keyword evidence="3" id="KW-0645">Protease</keyword>
<keyword evidence="10" id="KW-1185">Reference proteome</keyword>
<sequence>MLLRSYVPAHPYWRFLLTGAGLALLWWVGYEHLLGPDGRLDHALSRHVAGAAAGALRAAGFAGATAPHDPTLVTLAGDPAVLVGDPCNGLALYALFAGFVVAYPGSLRRKAWFIPLGVAAVYLLNVARVAALALNHAYWYHTVDFNHHYTFTFVAYAAILGLWRWWAHLGTDIGRPSYEPGYVA</sequence>